<dbReference type="Pfam" id="PF07540">
    <property type="entry name" value="NOC3p"/>
    <property type="match status" value="1"/>
</dbReference>
<dbReference type="PANTHER" id="PTHR14428">
    <property type="entry name" value="NUCLEOLAR COMPLEX PROTEIN 3"/>
    <property type="match status" value="1"/>
</dbReference>
<comment type="caution">
    <text evidence="3">The sequence shown here is derived from an EMBL/GenBank/DDBJ whole genome shotgun (WGS) entry which is preliminary data.</text>
</comment>
<organism evidence="3 4">
    <name type="scientific">Rhamnusium bicolor</name>
    <dbReference type="NCBI Taxonomy" id="1586634"/>
    <lineage>
        <taxon>Eukaryota</taxon>
        <taxon>Metazoa</taxon>
        <taxon>Ecdysozoa</taxon>
        <taxon>Arthropoda</taxon>
        <taxon>Hexapoda</taxon>
        <taxon>Insecta</taxon>
        <taxon>Pterygota</taxon>
        <taxon>Neoptera</taxon>
        <taxon>Endopterygota</taxon>
        <taxon>Coleoptera</taxon>
        <taxon>Polyphaga</taxon>
        <taxon>Cucujiformia</taxon>
        <taxon>Chrysomeloidea</taxon>
        <taxon>Cerambycidae</taxon>
        <taxon>Lepturinae</taxon>
        <taxon>Rhagiini</taxon>
        <taxon>Rhamnusium</taxon>
    </lineage>
</organism>
<dbReference type="PANTHER" id="PTHR14428:SF5">
    <property type="entry name" value="NUCLEOLAR COMPLEX PROTEIN 3 HOMOLOG"/>
    <property type="match status" value="1"/>
</dbReference>
<proteinExistence type="predicted"/>
<dbReference type="InterPro" id="IPR011501">
    <property type="entry name" value="Noc3_N"/>
</dbReference>
<feature type="domain" description="Nucleolar complex-associated protein 3 N-terminal" evidence="2">
    <location>
        <begin position="100"/>
        <end position="176"/>
    </location>
</feature>
<dbReference type="AlphaFoldDB" id="A0AAV8ZG72"/>
<name>A0AAV8ZG72_9CUCU</name>
<feature type="region of interest" description="Disordered" evidence="1">
    <location>
        <begin position="1"/>
        <end position="20"/>
    </location>
</feature>
<dbReference type="InterPro" id="IPR016903">
    <property type="entry name" value="Nucleolar_cplx-assoc_3"/>
</dbReference>
<evidence type="ECO:0000313" key="3">
    <source>
        <dbReference type="EMBL" id="KAJ8963515.1"/>
    </source>
</evidence>
<dbReference type="GO" id="GO:0005730">
    <property type="term" value="C:nucleolus"/>
    <property type="evidence" value="ECO:0007669"/>
    <property type="project" value="TreeGrafter"/>
</dbReference>
<evidence type="ECO:0000259" key="2">
    <source>
        <dbReference type="Pfam" id="PF07540"/>
    </source>
</evidence>
<dbReference type="EMBL" id="JANEYF010001546">
    <property type="protein sequence ID" value="KAJ8963515.1"/>
    <property type="molecule type" value="Genomic_DNA"/>
</dbReference>
<accession>A0AAV8ZG72</accession>
<evidence type="ECO:0000313" key="4">
    <source>
        <dbReference type="Proteomes" id="UP001162156"/>
    </source>
</evidence>
<keyword evidence="4" id="KW-1185">Reference proteome</keyword>
<sequence length="251" mass="28817">MKKPKMNDDDTLENEYVDNVIDSNSGRKVKSLLPIKTKSGVIPQQILEEVKDEEIQIDEDAEEEELSDKEEFSIQDSEFDLSQPISATQLLAARNEILRQKKIHIGTLSSGLLENPEEKIMNLKTLFSIMDEETPEVYLTVRKLVIVSLLEVFKDILPSYEIKHTNNEGVKCDSRKRTEDEIKLSILAIQAMCDLLVAHPYFNFSQNVAQAIVPFLNSHNKKVREIVNISVKTVIKEDKKRRNDFEDITEL</sequence>
<reference evidence="3" key="1">
    <citation type="journal article" date="2023" name="Insect Mol. Biol.">
        <title>Genome sequencing provides insights into the evolution of gene families encoding plant cell wall-degrading enzymes in longhorned beetles.</title>
        <authorList>
            <person name="Shin N.R."/>
            <person name="Okamura Y."/>
            <person name="Kirsch R."/>
            <person name="Pauchet Y."/>
        </authorList>
    </citation>
    <scope>NUCLEOTIDE SEQUENCE</scope>
    <source>
        <strain evidence="3">RBIC_L_NR</strain>
    </source>
</reference>
<protein>
    <recommendedName>
        <fullName evidence="2">Nucleolar complex-associated protein 3 N-terminal domain-containing protein</fullName>
    </recommendedName>
</protein>
<dbReference type="GO" id="GO:0006270">
    <property type="term" value="P:DNA replication initiation"/>
    <property type="evidence" value="ECO:0007669"/>
    <property type="project" value="TreeGrafter"/>
</dbReference>
<gene>
    <name evidence="3" type="ORF">NQ314_005576</name>
</gene>
<dbReference type="Proteomes" id="UP001162156">
    <property type="component" value="Unassembled WGS sequence"/>
</dbReference>
<dbReference type="GO" id="GO:0003682">
    <property type="term" value="F:chromatin binding"/>
    <property type="evidence" value="ECO:0007669"/>
    <property type="project" value="TreeGrafter"/>
</dbReference>
<evidence type="ECO:0000256" key="1">
    <source>
        <dbReference type="SAM" id="MobiDB-lite"/>
    </source>
</evidence>